<dbReference type="PROSITE" id="PS50045">
    <property type="entry name" value="SIGMA54_INTERACT_4"/>
    <property type="match status" value="1"/>
</dbReference>
<dbReference type="AlphaFoldDB" id="A0A1I4KCR9"/>
<organism evidence="7 8">
    <name type="scientific">Geodermatophilus ruber</name>
    <dbReference type="NCBI Taxonomy" id="504800"/>
    <lineage>
        <taxon>Bacteria</taxon>
        <taxon>Bacillati</taxon>
        <taxon>Actinomycetota</taxon>
        <taxon>Actinomycetes</taxon>
        <taxon>Geodermatophilales</taxon>
        <taxon>Geodermatophilaceae</taxon>
        <taxon>Geodermatophilus</taxon>
    </lineage>
</organism>
<feature type="domain" description="Sigma-54 factor interaction" evidence="6">
    <location>
        <begin position="488"/>
        <end position="549"/>
    </location>
</feature>
<name>A0A1I4KCR9_9ACTN</name>
<dbReference type="PRINTS" id="PR01590">
    <property type="entry name" value="HTHFIS"/>
</dbReference>
<dbReference type="RefSeq" id="WP_091329176.1">
    <property type="nucleotide sequence ID" value="NZ_FOSW01000017.1"/>
</dbReference>
<dbReference type="InterPro" id="IPR058031">
    <property type="entry name" value="AAA_lid_NorR"/>
</dbReference>
<keyword evidence="1" id="KW-0547">Nucleotide-binding</keyword>
<dbReference type="SUPFAM" id="SSF52540">
    <property type="entry name" value="P-loop containing nucleoside triphosphate hydrolases"/>
    <property type="match status" value="1"/>
</dbReference>
<evidence type="ECO:0000256" key="4">
    <source>
        <dbReference type="ARBA" id="ARBA00023125"/>
    </source>
</evidence>
<dbReference type="STRING" id="504800.SAMN04488085_11753"/>
<dbReference type="InParanoid" id="A0A1I4KCR9"/>
<evidence type="ECO:0000256" key="5">
    <source>
        <dbReference type="ARBA" id="ARBA00023163"/>
    </source>
</evidence>
<evidence type="ECO:0000313" key="8">
    <source>
        <dbReference type="Proteomes" id="UP000199152"/>
    </source>
</evidence>
<dbReference type="EMBL" id="FOSW01000017">
    <property type="protein sequence ID" value="SFL76528.1"/>
    <property type="molecule type" value="Genomic_DNA"/>
</dbReference>
<protein>
    <submittedName>
        <fullName evidence="7">Transcriptional regulator of acetoin/glycerol metabolism</fullName>
    </submittedName>
</protein>
<keyword evidence="2" id="KW-0067">ATP-binding</keyword>
<dbReference type="Pfam" id="PF25601">
    <property type="entry name" value="AAA_lid_14"/>
    <property type="match status" value="1"/>
</dbReference>
<keyword evidence="4" id="KW-0238">DNA-binding</keyword>
<dbReference type="Gene3D" id="3.40.50.300">
    <property type="entry name" value="P-loop containing nucleotide triphosphate hydrolases"/>
    <property type="match status" value="1"/>
</dbReference>
<dbReference type="InterPro" id="IPR002078">
    <property type="entry name" value="Sigma_54_int"/>
</dbReference>
<evidence type="ECO:0000259" key="6">
    <source>
        <dbReference type="PROSITE" id="PS50045"/>
    </source>
</evidence>
<evidence type="ECO:0000256" key="3">
    <source>
        <dbReference type="ARBA" id="ARBA00023015"/>
    </source>
</evidence>
<sequence>MTEPIALEPGRLLAGRAAALDLEWTSLRGGPEPGGPQVARARMSFLGGETVGQGVVRQPILASWTRSRLWEVDPDRLDLLLDADLERDTLLTRAAEPVLRDIADLFATEPVSVILCDAKGVVLSRRTGDSGLEQHLDRVWLAPGFSYAEEYVGTNGIGTALEGRRPAQVFGHEHYVEHLEDLACAGVPIRHPMSGKVLGVVDLTCWRRDAGPLMVATAGTLAQRVEQVLLRQSGRGELAVLNDYLVACRRNRGPVLALGEDLLMLNDRARELLDPADQEPLLAEAWEALGARRRHPLVLDLPSGRTARVYCRPTVTDRGVVGGVLDIHLTSPGSNAGRPSIPRPRAPLATAVGSSPAWTKCWQAVDRHLQAREWLVLAGEAGSGKTTLVRGVHQGRSPAASLRVLSAEDFGPRWSAEIEEELATSGGTLVIRHVDRLSARDVDELAEVLEPCRESADADRPWVVATVTTTAREPAVDLSRLLACFPRTIDVPPLRHHVEDVAELVPHLLARLAHGPGPTCPPEILRVLMHNRWPGNVEQLVQVLRKVVAKRRAGPIELRDLPTECLLKTRRLLSPLELLECDAIVGALVETGGSKVEAARRLAMSRATIYRKIRDYGIAVLPSGAVGQGG</sequence>
<dbReference type="SUPFAM" id="SSF46689">
    <property type="entry name" value="Homeodomain-like"/>
    <property type="match status" value="1"/>
</dbReference>
<keyword evidence="5" id="KW-0804">Transcription</keyword>
<dbReference type="InterPro" id="IPR003018">
    <property type="entry name" value="GAF"/>
</dbReference>
<dbReference type="InterPro" id="IPR027417">
    <property type="entry name" value="P-loop_NTPase"/>
</dbReference>
<dbReference type="Gene3D" id="1.10.10.60">
    <property type="entry name" value="Homeodomain-like"/>
    <property type="match status" value="1"/>
</dbReference>
<evidence type="ECO:0000313" key="7">
    <source>
        <dbReference type="EMBL" id="SFL76528.1"/>
    </source>
</evidence>
<dbReference type="InterPro" id="IPR009057">
    <property type="entry name" value="Homeodomain-like_sf"/>
</dbReference>
<dbReference type="GO" id="GO:0043565">
    <property type="term" value="F:sequence-specific DNA binding"/>
    <property type="evidence" value="ECO:0007669"/>
    <property type="project" value="InterPro"/>
</dbReference>
<dbReference type="Pfam" id="PF02954">
    <property type="entry name" value="HTH_8"/>
    <property type="match status" value="1"/>
</dbReference>
<keyword evidence="8" id="KW-1185">Reference proteome</keyword>
<dbReference type="OrthoDB" id="5496274at2"/>
<keyword evidence="3" id="KW-0805">Transcription regulation</keyword>
<dbReference type="GO" id="GO:0005524">
    <property type="term" value="F:ATP binding"/>
    <property type="evidence" value="ECO:0007669"/>
    <property type="project" value="UniProtKB-KW"/>
</dbReference>
<dbReference type="Pfam" id="PF01590">
    <property type="entry name" value="GAF"/>
    <property type="match status" value="1"/>
</dbReference>
<dbReference type="PANTHER" id="PTHR32071:SF122">
    <property type="entry name" value="SIGMA FACTOR"/>
    <property type="match status" value="1"/>
</dbReference>
<dbReference type="Gene3D" id="3.30.450.40">
    <property type="match status" value="1"/>
</dbReference>
<dbReference type="InterPro" id="IPR029016">
    <property type="entry name" value="GAF-like_dom_sf"/>
</dbReference>
<evidence type="ECO:0000256" key="1">
    <source>
        <dbReference type="ARBA" id="ARBA00022741"/>
    </source>
</evidence>
<dbReference type="CDD" id="cd00009">
    <property type="entry name" value="AAA"/>
    <property type="match status" value="1"/>
</dbReference>
<dbReference type="PANTHER" id="PTHR32071">
    <property type="entry name" value="TRANSCRIPTIONAL REGULATORY PROTEIN"/>
    <property type="match status" value="1"/>
</dbReference>
<accession>A0A1I4KCR9</accession>
<gene>
    <name evidence="7" type="ORF">SAMN04488085_11753</name>
</gene>
<proteinExistence type="predicted"/>
<evidence type="ECO:0000256" key="2">
    <source>
        <dbReference type="ARBA" id="ARBA00022840"/>
    </source>
</evidence>
<dbReference type="Gene3D" id="1.10.8.60">
    <property type="match status" value="1"/>
</dbReference>
<dbReference type="Proteomes" id="UP000199152">
    <property type="component" value="Unassembled WGS sequence"/>
</dbReference>
<dbReference type="InterPro" id="IPR002197">
    <property type="entry name" value="HTH_Fis"/>
</dbReference>
<dbReference type="GO" id="GO:0006355">
    <property type="term" value="P:regulation of DNA-templated transcription"/>
    <property type="evidence" value="ECO:0007669"/>
    <property type="project" value="InterPro"/>
</dbReference>
<reference evidence="7 8" key="1">
    <citation type="submission" date="2016-10" db="EMBL/GenBank/DDBJ databases">
        <authorList>
            <person name="de Groot N.N."/>
        </authorList>
    </citation>
    <scope>NUCLEOTIDE SEQUENCE [LARGE SCALE GENOMIC DNA]</scope>
    <source>
        <strain evidence="7 8">DSM 45317</strain>
    </source>
</reference>